<dbReference type="Gene3D" id="3.55.30.10">
    <property type="entry name" value="Hsp33 domain"/>
    <property type="match status" value="1"/>
</dbReference>
<dbReference type="GO" id="GO:0044183">
    <property type="term" value="F:protein folding chaperone"/>
    <property type="evidence" value="ECO:0007669"/>
    <property type="project" value="TreeGrafter"/>
</dbReference>
<name>A0AA37DH16_9FIRM</name>
<keyword evidence="1 6" id="KW-0963">Cytoplasm</keyword>
<evidence type="ECO:0000256" key="5">
    <source>
        <dbReference type="ARBA" id="ARBA00023284"/>
    </source>
</evidence>
<dbReference type="RefSeq" id="WP_009532035.1">
    <property type="nucleotide sequence ID" value="NZ_JH590861.1"/>
</dbReference>
<comment type="caution">
    <text evidence="7">The sequence shown here is derived from an EMBL/GenBank/DDBJ whole genome shotgun (WGS) entry which is preliminary data.</text>
</comment>
<sequence length="292" mass="31629">MSDYIVRAFAEGGMVRAFAATTGDLVEEARRIHSTSPIVTAALGRLMTAGLMMGAMMKDKQDLLTIKIDGDGPMRGMLVTANNAGEVKGYPYEPAVILPANQLGKLDVAGAVGKGTMTVISDLGLKEPYVGQVELVSGEIAEDIAYYYASSEQVPSGVGLGVLMNQDNTVRCAGGFIVQLMPGCPEEVITALEDRLKTVGSVTSFLKEGKTPEDILAWIFEGRELKLTDKLPCRFHCDCSRERVERALISLGSKELKSMVEEKKPAELHCQFCGKSYLFSPEELTALEREAH</sequence>
<keyword evidence="4 6" id="KW-0143">Chaperone</keyword>
<keyword evidence="2 6" id="KW-0862">Zinc</keyword>
<gene>
    <name evidence="6" type="primary">hslO</name>
    <name evidence="7" type="ORF">HMPREF9623_00200</name>
</gene>
<dbReference type="GO" id="GO:0005737">
    <property type="term" value="C:cytoplasm"/>
    <property type="evidence" value="ECO:0007669"/>
    <property type="project" value="UniProtKB-SubCell"/>
</dbReference>
<keyword evidence="8" id="KW-1185">Reference proteome</keyword>
<dbReference type="InterPro" id="IPR000397">
    <property type="entry name" value="Heat_shock_Hsp33"/>
</dbReference>
<dbReference type="GO" id="GO:0042026">
    <property type="term" value="P:protein refolding"/>
    <property type="evidence" value="ECO:0007669"/>
    <property type="project" value="TreeGrafter"/>
</dbReference>
<dbReference type="Proteomes" id="UP000018466">
    <property type="component" value="Unassembled WGS sequence"/>
</dbReference>
<evidence type="ECO:0000313" key="8">
    <source>
        <dbReference type="Proteomes" id="UP000018466"/>
    </source>
</evidence>
<evidence type="ECO:0000256" key="3">
    <source>
        <dbReference type="ARBA" id="ARBA00023157"/>
    </source>
</evidence>
<dbReference type="GO" id="GO:0051082">
    <property type="term" value="F:unfolded protein binding"/>
    <property type="evidence" value="ECO:0007669"/>
    <property type="project" value="UniProtKB-UniRule"/>
</dbReference>
<comment type="function">
    <text evidence="6">Redox regulated molecular chaperone. Protects both thermally unfolding and oxidatively damaged proteins from irreversible aggregation. Plays an important role in the bacterial defense system toward oxidative stress.</text>
</comment>
<dbReference type="PANTHER" id="PTHR30111:SF1">
    <property type="entry name" value="33 KDA CHAPERONIN"/>
    <property type="match status" value="1"/>
</dbReference>
<protein>
    <recommendedName>
        <fullName evidence="6">33 kDa chaperonin</fullName>
    </recommendedName>
    <alternativeName>
        <fullName evidence="6">Heat shock protein 33 homolog</fullName>
        <shortName evidence="6">HSP33</shortName>
    </alternativeName>
</protein>
<proteinExistence type="inferred from homology"/>
<dbReference type="Pfam" id="PF01430">
    <property type="entry name" value="HSP33"/>
    <property type="match status" value="1"/>
</dbReference>
<feature type="disulfide bond" description="Redox-active" evidence="6">
    <location>
        <begin position="237"/>
        <end position="239"/>
    </location>
</feature>
<dbReference type="SUPFAM" id="SSF64397">
    <property type="entry name" value="Hsp33 domain"/>
    <property type="match status" value="1"/>
</dbReference>
<dbReference type="InterPro" id="IPR016153">
    <property type="entry name" value="Heat_shock_Hsp33_N"/>
</dbReference>
<keyword evidence="5 6" id="KW-0676">Redox-active center</keyword>
<dbReference type="SUPFAM" id="SSF118352">
    <property type="entry name" value="HSP33 redox switch-like"/>
    <property type="match status" value="1"/>
</dbReference>
<comment type="similarity">
    <text evidence="6">Belongs to the HSP33 family.</text>
</comment>
<dbReference type="NCBIfam" id="NF001033">
    <property type="entry name" value="PRK00114.1"/>
    <property type="match status" value="1"/>
</dbReference>
<accession>A0AA37DH16</accession>
<dbReference type="PIRSF" id="PIRSF005261">
    <property type="entry name" value="Heat_shock_Hsp33"/>
    <property type="match status" value="1"/>
</dbReference>
<dbReference type="InterPro" id="IPR016154">
    <property type="entry name" value="Heat_shock_Hsp33_C"/>
</dbReference>
<comment type="subcellular location">
    <subcellularLocation>
        <location evidence="6">Cytoplasm</location>
    </subcellularLocation>
</comment>
<dbReference type="Gene3D" id="3.90.1280.10">
    <property type="entry name" value="HSP33 redox switch-like"/>
    <property type="match status" value="1"/>
</dbReference>
<keyword evidence="3 6" id="KW-1015">Disulfide bond</keyword>
<evidence type="ECO:0000256" key="6">
    <source>
        <dbReference type="HAMAP-Rule" id="MF_00117"/>
    </source>
</evidence>
<dbReference type="AlphaFoldDB" id="A0AA37DH16"/>
<evidence type="ECO:0000256" key="1">
    <source>
        <dbReference type="ARBA" id="ARBA00022490"/>
    </source>
</evidence>
<comment type="PTM">
    <text evidence="6">Under oxidizing conditions two disulfide bonds are formed involving the reactive cysteines. Under reducing conditions zinc is bound to the reactive cysteines and the protein is inactive.</text>
</comment>
<dbReference type="PANTHER" id="PTHR30111">
    <property type="entry name" value="33 KDA CHAPERONIN"/>
    <property type="match status" value="1"/>
</dbReference>
<evidence type="ECO:0000256" key="4">
    <source>
        <dbReference type="ARBA" id="ARBA00023186"/>
    </source>
</evidence>
<dbReference type="EMBL" id="AGEL01000003">
    <property type="protein sequence ID" value="EHO18016.1"/>
    <property type="molecule type" value="Genomic_DNA"/>
</dbReference>
<organism evidence="7 8">
    <name type="scientific">Stomatobaculum longum</name>
    <dbReference type="NCBI Taxonomy" id="796942"/>
    <lineage>
        <taxon>Bacteria</taxon>
        <taxon>Bacillati</taxon>
        <taxon>Bacillota</taxon>
        <taxon>Clostridia</taxon>
        <taxon>Lachnospirales</taxon>
        <taxon>Lachnospiraceae</taxon>
        <taxon>Stomatobaculum</taxon>
    </lineage>
</organism>
<evidence type="ECO:0000313" key="7">
    <source>
        <dbReference type="EMBL" id="EHO18016.1"/>
    </source>
</evidence>
<dbReference type="CDD" id="cd00498">
    <property type="entry name" value="Hsp33"/>
    <property type="match status" value="1"/>
</dbReference>
<reference evidence="7 8" key="1">
    <citation type="submission" date="2011-10" db="EMBL/GenBank/DDBJ databases">
        <title>The Genome Sequence of Lachnospiraceae bacterium ACC2.</title>
        <authorList>
            <consortium name="The Broad Institute Genome Sequencing Platform"/>
            <person name="Earl A."/>
            <person name="Ward D."/>
            <person name="Feldgarden M."/>
            <person name="Gevers D."/>
            <person name="Sizova M."/>
            <person name="Hazen A."/>
            <person name="Epstein S."/>
            <person name="Young S.K."/>
            <person name="Zeng Q."/>
            <person name="Gargeya S."/>
            <person name="Fitzgerald M."/>
            <person name="Haas B."/>
            <person name="Abouelleil A."/>
            <person name="Alvarado L."/>
            <person name="Arachchi H.M."/>
            <person name="Berlin A."/>
            <person name="Brown A."/>
            <person name="Chapman S.B."/>
            <person name="Chen Z."/>
            <person name="Dunbar C."/>
            <person name="Freedman E."/>
            <person name="Gearin G."/>
            <person name="Goldberg J."/>
            <person name="Griggs A."/>
            <person name="Gujja S."/>
            <person name="Heiman D."/>
            <person name="Howarth C."/>
            <person name="Larson L."/>
            <person name="Lui A."/>
            <person name="MacDonald P.J.P."/>
            <person name="Montmayeur A."/>
            <person name="Murphy C."/>
            <person name="Neiman D."/>
            <person name="Pearson M."/>
            <person name="Priest M."/>
            <person name="Roberts A."/>
            <person name="Saif S."/>
            <person name="Shea T."/>
            <person name="Shenoy N."/>
            <person name="Sisk P."/>
            <person name="Stolte C."/>
            <person name="Sykes S."/>
            <person name="Wortman J."/>
            <person name="Nusbaum C."/>
            <person name="Birren B."/>
        </authorList>
    </citation>
    <scope>NUCLEOTIDE SEQUENCE [LARGE SCALE GENOMIC DNA]</scope>
    <source>
        <strain evidence="7 8">ACC2</strain>
    </source>
</reference>
<feature type="disulfide bond" description="Redox-active" evidence="6">
    <location>
        <begin position="270"/>
        <end position="273"/>
    </location>
</feature>
<dbReference type="GeneID" id="86939997"/>
<evidence type="ECO:0000256" key="2">
    <source>
        <dbReference type="ARBA" id="ARBA00022833"/>
    </source>
</evidence>
<dbReference type="HAMAP" id="MF_00117">
    <property type="entry name" value="HslO"/>
    <property type="match status" value="1"/>
</dbReference>